<proteinExistence type="predicted"/>
<feature type="chain" id="PRO_5046596076" evidence="1">
    <location>
        <begin position="21"/>
        <end position="143"/>
    </location>
</feature>
<keyword evidence="1" id="KW-0732">Signal</keyword>
<name>A0ABW0JTP7_9GAMM</name>
<feature type="signal peptide" evidence="1">
    <location>
        <begin position="1"/>
        <end position="20"/>
    </location>
</feature>
<protein>
    <submittedName>
        <fullName evidence="3">DUF4124 domain-containing protein</fullName>
    </submittedName>
</protein>
<dbReference type="InterPro" id="IPR025392">
    <property type="entry name" value="DUF4124"/>
</dbReference>
<dbReference type="Pfam" id="PF13511">
    <property type="entry name" value="DUF4124"/>
    <property type="match status" value="1"/>
</dbReference>
<accession>A0ABW0JTP7</accession>
<evidence type="ECO:0000259" key="2">
    <source>
        <dbReference type="Pfam" id="PF13511"/>
    </source>
</evidence>
<gene>
    <name evidence="3" type="ORF">ACFPK0_05695</name>
</gene>
<organism evidence="3 4">
    <name type="scientific">Rhodanobacter ginsenosidimutans</name>
    <dbReference type="NCBI Taxonomy" id="490571"/>
    <lineage>
        <taxon>Bacteria</taxon>
        <taxon>Pseudomonadati</taxon>
        <taxon>Pseudomonadota</taxon>
        <taxon>Gammaproteobacteria</taxon>
        <taxon>Lysobacterales</taxon>
        <taxon>Rhodanobacteraceae</taxon>
        <taxon>Rhodanobacter</taxon>
    </lineage>
</organism>
<evidence type="ECO:0000256" key="1">
    <source>
        <dbReference type="SAM" id="SignalP"/>
    </source>
</evidence>
<reference evidence="4" key="1">
    <citation type="journal article" date="2019" name="Int. J. Syst. Evol. Microbiol.">
        <title>The Global Catalogue of Microorganisms (GCM) 10K type strain sequencing project: providing services to taxonomists for standard genome sequencing and annotation.</title>
        <authorList>
            <consortium name="The Broad Institute Genomics Platform"/>
            <consortium name="The Broad Institute Genome Sequencing Center for Infectious Disease"/>
            <person name="Wu L."/>
            <person name="Ma J."/>
        </authorList>
    </citation>
    <scope>NUCLEOTIDE SEQUENCE [LARGE SCALE GENOMIC DNA]</scope>
    <source>
        <strain evidence="4">KACC 12822</strain>
    </source>
</reference>
<dbReference type="Proteomes" id="UP001596018">
    <property type="component" value="Unassembled WGS sequence"/>
</dbReference>
<dbReference type="EMBL" id="JBHSMM010000001">
    <property type="protein sequence ID" value="MFC5439504.1"/>
    <property type="molecule type" value="Genomic_DNA"/>
</dbReference>
<evidence type="ECO:0000313" key="4">
    <source>
        <dbReference type="Proteomes" id="UP001596018"/>
    </source>
</evidence>
<dbReference type="RefSeq" id="WP_377340273.1">
    <property type="nucleotide sequence ID" value="NZ_JALBWS010000014.1"/>
</dbReference>
<evidence type="ECO:0000313" key="3">
    <source>
        <dbReference type="EMBL" id="MFC5439504.1"/>
    </source>
</evidence>
<comment type="caution">
    <text evidence="3">The sequence shown here is derived from an EMBL/GenBank/DDBJ whole genome shotgun (WGS) entry which is preliminary data.</text>
</comment>
<sequence>MRCLLALVALAMLGTGAAWAQTYYKWIDAQGVTHYSEQRPPTTKAKPVHVRGTQGQVPAAPATAAAPATMAGDLKAATDDFRKQACAAARNNLQLLSGSSMVLDTGTVQHPDGVTTATKLSAEQRVAATVEARHQITQYCDRG</sequence>
<keyword evidence="4" id="KW-1185">Reference proteome</keyword>
<feature type="domain" description="DUF4124" evidence="2">
    <location>
        <begin position="10"/>
        <end position="65"/>
    </location>
</feature>